<evidence type="ECO:0000313" key="3">
    <source>
        <dbReference type="Proteomes" id="UP001151760"/>
    </source>
</evidence>
<reference evidence="2" key="2">
    <citation type="submission" date="2022-01" db="EMBL/GenBank/DDBJ databases">
        <authorList>
            <person name="Yamashiro T."/>
            <person name="Shiraishi A."/>
            <person name="Satake H."/>
            <person name="Nakayama K."/>
        </authorList>
    </citation>
    <scope>NUCLEOTIDE SEQUENCE</scope>
</reference>
<keyword evidence="3" id="KW-1185">Reference proteome</keyword>
<sequence>MAAHQRMIAKIDPTQREEALTETVVYHSRDMDRLPNACLEELEAFLDIVGYKCGDAGDRSRNAQEEARQKRKEALAKWHPDDAQLSARNPPVSSVPTKPETTWTTTVWLDTQSHQLIATRVAEALAACQ</sequence>
<dbReference type="Proteomes" id="UP001151760">
    <property type="component" value="Unassembled WGS sequence"/>
</dbReference>
<feature type="compositionally biased region" description="Basic and acidic residues" evidence="1">
    <location>
        <begin position="55"/>
        <end position="82"/>
    </location>
</feature>
<evidence type="ECO:0000313" key="2">
    <source>
        <dbReference type="EMBL" id="GJS86444.1"/>
    </source>
</evidence>
<protein>
    <submittedName>
        <fullName evidence="2">Uncharacterized protein</fullName>
    </submittedName>
</protein>
<gene>
    <name evidence="2" type="ORF">Tco_0769080</name>
</gene>
<feature type="region of interest" description="Disordered" evidence="1">
    <location>
        <begin position="55"/>
        <end position="100"/>
    </location>
</feature>
<evidence type="ECO:0000256" key="1">
    <source>
        <dbReference type="SAM" id="MobiDB-lite"/>
    </source>
</evidence>
<comment type="caution">
    <text evidence="2">The sequence shown here is derived from an EMBL/GenBank/DDBJ whole genome shotgun (WGS) entry which is preliminary data.</text>
</comment>
<proteinExistence type="predicted"/>
<organism evidence="2 3">
    <name type="scientific">Tanacetum coccineum</name>
    <dbReference type="NCBI Taxonomy" id="301880"/>
    <lineage>
        <taxon>Eukaryota</taxon>
        <taxon>Viridiplantae</taxon>
        <taxon>Streptophyta</taxon>
        <taxon>Embryophyta</taxon>
        <taxon>Tracheophyta</taxon>
        <taxon>Spermatophyta</taxon>
        <taxon>Magnoliopsida</taxon>
        <taxon>eudicotyledons</taxon>
        <taxon>Gunneridae</taxon>
        <taxon>Pentapetalae</taxon>
        <taxon>asterids</taxon>
        <taxon>campanulids</taxon>
        <taxon>Asterales</taxon>
        <taxon>Asteraceae</taxon>
        <taxon>Asteroideae</taxon>
        <taxon>Anthemideae</taxon>
        <taxon>Anthemidinae</taxon>
        <taxon>Tanacetum</taxon>
    </lineage>
</organism>
<name>A0ABQ4Z8F7_9ASTR</name>
<reference evidence="2" key="1">
    <citation type="journal article" date="2022" name="Int. J. Mol. Sci.">
        <title>Draft Genome of Tanacetum Coccineum: Genomic Comparison of Closely Related Tanacetum-Family Plants.</title>
        <authorList>
            <person name="Yamashiro T."/>
            <person name="Shiraishi A."/>
            <person name="Nakayama K."/>
            <person name="Satake H."/>
        </authorList>
    </citation>
    <scope>NUCLEOTIDE SEQUENCE</scope>
</reference>
<accession>A0ABQ4Z8F7</accession>
<dbReference type="EMBL" id="BQNB010011124">
    <property type="protein sequence ID" value="GJS86444.1"/>
    <property type="molecule type" value="Genomic_DNA"/>
</dbReference>